<evidence type="ECO:0000313" key="3">
    <source>
        <dbReference type="EMBL" id="KAF4621808.1"/>
    </source>
</evidence>
<name>A0A8H4VTE2_9AGAR</name>
<evidence type="ECO:0000313" key="4">
    <source>
        <dbReference type="Proteomes" id="UP000521872"/>
    </source>
</evidence>
<reference evidence="3 4" key="1">
    <citation type="submission" date="2019-12" db="EMBL/GenBank/DDBJ databases">
        <authorList>
            <person name="Floudas D."/>
            <person name="Bentzer J."/>
            <person name="Ahren D."/>
            <person name="Johansson T."/>
            <person name="Persson P."/>
            <person name="Tunlid A."/>
        </authorList>
    </citation>
    <scope>NUCLEOTIDE SEQUENCE [LARGE SCALE GENOMIC DNA]</scope>
    <source>
        <strain evidence="3 4">CBS 102.39</strain>
    </source>
</reference>
<dbReference type="PRINTS" id="PR00853">
    <property type="entry name" value="XPGRADSUPER"/>
</dbReference>
<dbReference type="EMBL" id="JAACJL010000004">
    <property type="protein sequence ID" value="KAF4621808.1"/>
    <property type="molecule type" value="Genomic_DNA"/>
</dbReference>
<dbReference type="Pfam" id="PF00867">
    <property type="entry name" value="XPG_I"/>
    <property type="match status" value="1"/>
</dbReference>
<sequence>MERQLWWISPSKEMIQAFGYYVHQAPGEAEAELAYFNKHGIIDAVITSDGDAIFFGARVIYKHIPKDERSFDDEVCRFVHAKLAPADLSNGSILLLALLCGGTTTEVYRVDQFGRQTTLALARCGFGESLFEAFTRLGVEDFRNFVTVWRADLRIQLRTNSQGFLRGRRPLLADKIPDNFPSREVIDLYINPVTSWSTATLASIPVRALWRPRSPTIPAVALACMKNLGWDFGTLIKNFTKLWPGMFLQMIYSPLAIYDRSRRLLATPTTQAVILAMRSKPRKGQYALKYGDNHLVQFSLKPTNFVALVASLFDGIGTIVPVKEHTTVWLPLGYSIREGLFPAGFLPGVPTLGPGVLQLTTRGGSNSNEAQASASSRRKGVLDVSSSAKRGKKSASTVVIKHPKPAKTAVLSALDDFFNGSSASSVIDLTNDLDSD</sequence>
<feature type="domain" description="XPG-I" evidence="2">
    <location>
        <begin position="16"/>
        <end position="81"/>
    </location>
</feature>
<evidence type="ECO:0000256" key="1">
    <source>
        <dbReference type="SAM" id="MobiDB-lite"/>
    </source>
</evidence>
<dbReference type="InterPro" id="IPR029060">
    <property type="entry name" value="PIN-like_dom_sf"/>
</dbReference>
<dbReference type="SMART" id="SM00484">
    <property type="entry name" value="XPGI"/>
    <property type="match status" value="1"/>
</dbReference>
<dbReference type="PANTHER" id="PTHR11081">
    <property type="entry name" value="FLAP ENDONUCLEASE FAMILY MEMBER"/>
    <property type="match status" value="1"/>
</dbReference>
<dbReference type="AlphaFoldDB" id="A0A8H4VTE2"/>
<gene>
    <name evidence="3" type="ORF">D9613_012186</name>
</gene>
<protein>
    <recommendedName>
        <fullName evidence="2">XPG-I domain-containing protein</fullName>
    </recommendedName>
</protein>
<accession>A0A8H4VTE2</accession>
<feature type="region of interest" description="Disordered" evidence="1">
    <location>
        <begin position="361"/>
        <end position="399"/>
    </location>
</feature>
<dbReference type="Proteomes" id="UP000521872">
    <property type="component" value="Unassembled WGS sequence"/>
</dbReference>
<keyword evidence="4" id="KW-1185">Reference proteome</keyword>
<dbReference type="PANTHER" id="PTHR11081:SF75">
    <property type="entry name" value="ENDONUCLEASE, PUTATIVE (AFU_ORTHOLOGUE AFUA_3G13260)-RELATED"/>
    <property type="match status" value="1"/>
</dbReference>
<feature type="compositionally biased region" description="Low complexity" evidence="1">
    <location>
        <begin position="365"/>
        <end position="375"/>
    </location>
</feature>
<dbReference type="InterPro" id="IPR006084">
    <property type="entry name" value="XPG/Rad2"/>
</dbReference>
<organism evidence="3 4">
    <name type="scientific">Agrocybe pediades</name>
    <dbReference type="NCBI Taxonomy" id="84607"/>
    <lineage>
        <taxon>Eukaryota</taxon>
        <taxon>Fungi</taxon>
        <taxon>Dikarya</taxon>
        <taxon>Basidiomycota</taxon>
        <taxon>Agaricomycotina</taxon>
        <taxon>Agaricomycetes</taxon>
        <taxon>Agaricomycetidae</taxon>
        <taxon>Agaricales</taxon>
        <taxon>Agaricineae</taxon>
        <taxon>Strophariaceae</taxon>
        <taxon>Agrocybe</taxon>
    </lineage>
</organism>
<dbReference type="GO" id="GO:0017108">
    <property type="term" value="F:5'-flap endonuclease activity"/>
    <property type="evidence" value="ECO:0007669"/>
    <property type="project" value="TreeGrafter"/>
</dbReference>
<dbReference type="Gene3D" id="3.40.50.1010">
    <property type="entry name" value="5'-nuclease"/>
    <property type="match status" value="1"/>
</dbReference>
<dbReference type="GO" id="GO:0006974">
    <property type="term" value="P:DNA damage response"/>
    <property type="evidence" value="ECO:0007669"/>
    <property type="project" value="UniProtKB-ARBA"/>
</dbReference>
<proteinExistence type="predicted"/>
<comment type="caution">
    <text evidence="3">The sequence shown here is derived from an EMBL/GenBank/DDBJ whole genome shotgun (WGS) entry which is preliminary data.</text>
</comment>
<dbReference type="SUPFAM" id="SSF88723">
    <property type="entry name" value="PIN domain-like"/>
    <property type="match status" value="1"/>
</dbReference>
<evidence type="ECO:0000259" key="2">
    <source>
        <dbReference type="SMART" id="SM00484"/>
    </source>
</evidence>
<dbReference type="InterPro" id="IPR006086">
    <property type="entry name" value="XPG-I_dom"/>
</dbReference>